<keyword evidence="4" id="KW-1185">Reference proteome</keyword>
<protein>
    <submittedName>
        <fullName evidence="3">Transmembrane protein, putative</fullName>
    </submittedName>
</protein>
<keyword evidence="2 3" id="KW-0812">Transmembrane</keyword>
<sequence>VWLCHGWNYKTFSDYGPTSWPTYFPHCDATSQVQSPIAFTTGERTATTAAEFTWGFHRLITPTTTGINFQTTLNAGGLLHAYPLAAFPLTLQRMSTSSGAVVNQSTVYLLEIAYHTQAEHTGAIAETVSGEVQYVFGDTAGGAPSLVFAQPIVATTAATVAADTSIAMTLLSYVTSYVSTTQSGASTLNYITPTMPYLFLNNTNALSTRAMSYYGTTTWPPCSPVRVVVSLTRAMIPATLFTTLYSASNKVFTARAVQARPVSMPAVTYLQVQQGNALDANNIPLNTPAPTQYVDVTVVVRVPNRHNEYMMDAIIGLVALNGVLLIAIAVILLARWEVIEWPMWLGGLRRPVEWWTNPQSTGADGENDEDEEDEEDEEGEEGEEGEHEYAEEDEQALRAHAA</sequence>
<feature type="region of interest" description="Disordered" evidence="1">
    <location>
        <begin position="355"/>
        <end position="402"/>
    </location>
</feature>
<dbReference type="Proteomes" id="UP000051952">
    <property type="component" value="Unassembled WGS sequence"/>
</dbReference>
<keyword evidence="2" id="KW-1133">Transmembrane helix</keyword>
<proteinExistence type="predicted"/>
<name>A0A0S4IWS9_BODSA</name>
<dbReference type="VEuPathDB" id="TriTrypDB:BSAL_72635"/>
<feature type="non-terminal residue" evidence="3">
    <location>
        <position position="1"/>
    </location>
</feature>
<dbReference type="Gene3D" id="3.10.200.10">
    <property type="entry name" value="Alpha carbonic anhydrase"/>
    <property type="match status" value="1"/>
</dbReference>
<feature type="transmembrane region" description="Helical" evidence="2">
    <location>
        <begin position="313"/>
        <end position="334"/>
    </location>
</feature>
<evidence type="ECO:0000313" key="3">
    <source>
        <dbReference type="EMBL" id="CUG06424.1"/>
    </source>
</evidence>
<feature type="compositionally biased region" description="Acidic residues" evidence="1">
    <location>
        <begin position="365"/>
        <end position="394"/>
    </location>
</feature>
<dbReference type="SUPFAM" id="SSF51069">
    <property type="entry name" value="Carbonic anhydrase"/>
    <property type="match status" value="1"/>
</dbReference>
<evidence type="ECO:0000256" key="2">
    <source>
        <dbReference type="SAM" id="Phobius"/>
    </source>
</evidence>
<dbReference type="EMBL" id="CYKH01000586">
    <property type="protein sequence ID" value="CUG06424.1"/>
    <property type="molecule type" value="Genomic_DNA"/>
</dbReference>
<keyword evidence="2" id="KW-0472">Membrane</keyword>
<evidence type="ECO:0000313" key="4">
    <source>
        <dbReference type="Proteomes" id="UP000051952"/>
    </source>
</evidence>
<dbReference type="AlphaFoldDB" id="A0A0S4IWS9"/>
<dbReference type="InterPro" id="IPR036398">
    <property type="entry name" value="CA_dom_sf"/>
</dbReference>
<organism evidence="3 4">
    <name type="scientific">Bodo saltans</name>
    <name type="common">Flagellated protozoan</name>
    <dbReference type="NCBI Taxonomy" id="75058"/>
    <lineage>
        <taxon>Eukaryota</taxon>
        <taxon>Discoba</taxon>
        <taxon>Euglenozoa</taxon>
        <taxon>Kinetoplastea</taxon>
        <taxon>Metakinetoplastina</taxon>
        <taxon>Eubodonida</taxon>
        <taxon>Bodonidae</taxon>
        <taxon>Bodo</taxon>
    </lineage>
</organism>
<accession>A0A0S4IWS9</accession>
<evidence type="ECO:0000256" key="1">
    <source>
        <dbReference type="SAM" id="MobiDB-lite"/>
    </source>
</evidence>
<reference evidence="4" key="1">
    <citation type="submission" date="2015-09" db="EMBL/GenBank/DDBJ databases">
        <authorList>
            <consortium name="Pathogen Informatics"/>
        </authorList>
    </citation>
    <scope>NUCLEOTIDE SEQUENCE [LARGE SCALE GENOMIC DNA]</scope>
    <source>
        <strain evidence="4">Lake Konstanz</strain>
    </source>
</reference>
<gene>
    <name evidence="3" type="ORF">BSAL_72635</name>
</gene>